<dbReference type="AlphaFoldDB" id="A0A8B8MWA1"/>
<dbReference type="Pfam" id="PF05056">
    <property type="entry name" value="DUF674"/>
    <property type="match status" value="1"/>
</dbReference>
<evidence type="ECO:0000313" key="1">
    <source>
        <dbReference type="Proteomes" id="UP000827889"/>
    </source>
</evidence>
<evidence type="ECO:0000313" key="2">
    <source>
        <dbReference type="RefSeq" id="XP_030514259.1"/>
    </source>
</evidence>
<reference evidence="2" key="1">
    <citation type="submission" date="2025-08" db="UniProtKB">
        <authorList>
            <consortium name="RefSeq"/>
        </authorList>
    </citation>
    <scope>IDENTIFICATION</scope>
    <source>
        <tissue evidence="2">Leaf</tissue>
    </source>
</reference>
<keyword evidence="1" id="KW-1185">Reference proteome</keyword>
<dbReference type="PANTHER" id="PTHR33103">
    <property type="entry name" value="OS01G0153900 PROTEIN"/>
    <property type="match status" value="1"/>
</dbReference>
<sequence>MESTPKLKLKLVVDKSKQRVVFAEAGKDFVDFLFHIQALPIATLAHIRAMKADSVDGSLGNLYKSIADLEYVYFVMPRHKQNLLKPTFLNPGPNIKVPFTLLLPSDSSSSSRQTHCYMCPTKDWTYYSSQKVADNPSVRCPRCTSVVMDRRVEFVEVPTGQTGYVKELVKYVVMDDLVVKPMTSDSCIAMLKDKAAMIENKFVDFGMDEGKLLLEASVQSKTVLTDVFLSKKGQQ</sequence>
<name>A0A8B8MWA1_9MYRT</name>
<dbReference type="OrthoDB" id="2014278at2759"/>
<dbReference type="RefSeq" id="XP_030514259.1">
    <property type="nucleotide sequence ID" value="XM_030658399.1"/>
</dbReference>
<gene>
    <name evidence="2" type="primary">LOC115728071</name>
</gene>
<protein>
    <submittedName>
        <fullName evidence="2">Uncharacterized protein LOC115728071</fullName>
    </submittedName>
</protein>
<dbReference type="GeneID" id="115728071"/>
<proteinExistence type="predicted"/>
<dbReference type="InterPro" id="IPR007750">
    <property type="entry name" value="DUF674"/>
</dbReference>
<accession>A0A8B8MWA1</accession>
<organism evidence="1 2">
    <name type="scientific">Rhodamnia argentea</name>
    <dbReference type="NCBI Taxonomy" id="178133"/>
    <lineage>
        <taxon>Eukaryota</taxon>
        <taxon>Viridiplantae</taxon>
        <taxon>Streptophyta</taxon>
        <taxon>Embryophyta</taxon>
        <taxon>Tracheophyta</taxon>
        <taxon>Spermatophyta</taxon>
        <taxon>Magnoliopsida</taxon>
        <taxon>eudicotyledons</taxon>
        <taxon>Gunneridae</taxon>
        <taxon>Pentapetalae</taxon>
        <taxon>rosids</taxon>
        <taxon>malvids</taxon>
        <taxon>Myrtales</taxon>
        <taxon>Myrtaceae</taxon>
        <taxon>Myrtoideae</taxon>
        <taxon>Myrteae</taxon>
        <taxon>Australasian group</taxon>
        <taxon>Rhodamnia</taxon>
    </lineage>
</organism>
<dbReference type="PANTHER" id="PTHR33103:SF19">
    <property type="entry name" value="OS09G0544700 PROTEIN"/>
    <property type="match status" value="1"/>
</dbReference>
<dbReference type="KEGG" id="rarg:115728071"/>
<dbReference type="Proteomes" id="UP000827889">
    <property type="component" value="Chromosome 8"/>
</dbReference>